<proteinExistence type="predicted"/>
<comment type="subcellular location">
    <subcellularLocation>
        <location evidence="1">Membrane</location>
        <topology evidence="1">Single-pass membrane protein</topology>
    </subcellularLocation>
</comment>
<evidence type="ECO:0000259" key="6">
    <source>
        <dbReference type="Pfam" id="PF04357"/>
    </source>
</evidence>
<dbReference type="Pfam" id="PF04357">
    <property type="entry name" value="TamB"/>
    <property type="match status" value="1"/>
</dbReference>
<keyword evidence="3 5" id="KW-1133">Transmembrane helix</keyword>
<sequence>MKLTLKIAKYFFIILIILILLLIVALTFAVKTEKGSGYLLNIVPGLTVTNPQGTLSGGWSAEELIWQNDGIKITISHPMLDWYASCLIKANVCIDKLSVEQVNIELLDNKDTTEETTNNDPLQLPTINLPVSIDIKSIQLDKLILYKQQIISQLLLTNTHWSSASVSFESLTLYSPLAKAKVAVQGDIQLADNWPLNITGQIQLDQLLETPWQIKLNAQGELQKQLNITIESNGYLQANINGSAHVLEKDLPADITINIKDFYPSNVADLPKTLTIKQLNLNAKGDLANGFNITSQATLAGQTTPVNLTLQALVTDKQAELQTLTLNTNEQQFVKITGQANFQPNLQAKATIDYQHFPWLQLYPMDSPPPVDLSTLLANLQYQNDNYQADLKAALTGPAGNFAVTSKIQGDLKQITVATMQVDTPDNGNIMGTAKVTFDPTITWLADLNLKAINPNYWVPDLVGLLNGNIHSTGTIVNSTIETESKIDITGTLRNQPAQIKTQVIAKQQIWKVPELLVKVGSNQITGHAELNKNIQADLDINMPSLNQLLPELAGNLRGKVQLTGSLQQPQGTVNLTGQKLAYQQQRINQLQLNANLNAQQQATVKLQANHIRSGTTQLGNLMVEGNGNINNQQLTLQLTDGLVKLITAIKSQQDKQHNWIVDINKLQLASQGQDWQLQNPTKLNYSATGTFTLNSHCLKNGQATLCAIEQQKILPDTQINYKLANFPLDSLKPWYPENFNWKGILSATIALKLPQSGPTGNVEINANSGTFQLRENSEESWHDLPYQKLSLLANLTPNKITTNLDFLGGSLGSLQSQLTINPLAANKPIAGDFTINGLDISILQPFAPDINQLEGKINGQGKITGFLEKPYISGKVALNNGTVLGDIPVSLEQLQVTALIEGESLKLDGSWRSGKQGNAKLAGNVNWGNGLNVNMAVQANNLPVIVAPYANLEAGANLKLQMDTETLNVTGTVEIPRGAIKVRDLPPSTVTVSSDAVIVTSNQPTETKVPIRLNMDVEVLIGSDRLSFQGFGLTSNITGNLKITRDLFTQGSVNLNDGIYRAYGQRLKISKARILFTGSLTEPTLDIEAIREVGDVTAGIRVTGPTSAPIAKVFSNPPMNQDQALSYIIFGRPMSSGDNNVLAQAALAMGVAGSSESVAKVASKVGIQDFQLDTEGSGDDTSVTASGKITEDLSIHYGVNIFNSLNTLMFRYKLTKTVYLEAASGAASSLDIFYKKSFK</sequence>
<organism evidence="7 8">
    <name type="scientific">Entomomonas asaccharolytica</name>
    <dbReference type="NCBI Taxonomy" id="2785331"/>
    <lineage>
        <taxon>Bacteria</taxon>
        <taxon>Pseudomonadati</taxon>
        <taxon>Pseudomonadota</taxon>
        <taxon>Gammaproteobacteria</taxon>
        <taxon>Pseudomonadales</taxon>
        <taxon>Pseudomonadaceae</taxon>
        <taxon>Entomomonas</taxon>
    </lineage>
</organism>
<evidence type="ECO:0000313" key="7">
    <source>
        <dbReference type="EMBL" id="QQP86687.1"/>
    </source>
</evidence>
<evidence type="ECO:0000256" key="1">
    <source>
        <dbReference type="ARBA" id="ARBA00004167"/>
    </source>
</evidence>
<evidence type="ECO:0000256" key="4">
    <source>
        <dbReference type="ARBA" id="ARBA00023136"/>
    </source>
</evidence>
<dbReference type="GO" id="GO:0097347">
    <property type="term" value="C:TAM protein secretion complex"/>
    <property type="evidence" value="ECO:0007669"/>
    <property type="project" value="TreeGrafter"/>
</dbReference>
<evidence type="ECO:0000256" key="5">
    <source>
        <dbReference type="SAM" id="Phobius"/>
    </source>
</evidence>
<dbReference type="GO" id="GO:0005886">
    <property type="term" value="C:plasma membrane"/>
    <property type="evidence" value="ECO:0007669"/>
    <property type="project" value="InterPro"/>
</dbReference>
<reference evidence="7 8" key="1">
    <citation type="submission" date="2021-01" db="EMBL/GenBank/DDBJ databases">
        <title>Entomomonas sp. F2A isolated from a house cricket (Acheta domesticus).</title>
        <authorList>
            <person name="Spergser J."/>
            <person name="Busse H.-J."/>
        </authorList>
    </citation>
    <scope>NUCLEOTIDE SEQUENCE [LARGE SCALE GENOMIC DNA]</scope>
    <source>
        <strain evidence="7 8">F2A</strain>
    </source>
</reference>
<keyword evidence="4 5" id="KW-0472">Membrane</keyword>
<evidence type="ECO:0000313" key="8">
    <source>
        <dbReference type="Proteomes" id="UP000595278"/>
    </source>
</evidence>
<gene>
    <name evidence="7" type="ORF">JHT90_05465</name>
</gene>
<feature type="transmembrane region" description="Helical" evidence="5">
    <location>
        <begin position="7"/>
        <end position="30"/>
    </location>
</feature>
<dbReference type="EMBL" id="CP067393">
    <property type="protein sequence ID" value="QQP86687.1"/>
    <property type="molecule type" value="Genomic_DNA"/>
</dbReference>
<dbReference type="InterPro" id="IPR007452">
    <property type="entry name" value="TamB_C"/>
</dbReference>
<keyword evidence="8" id="KW-1185">Reference proteome</keyword>
<dbReference type="InterPro" id="IPR023614">
    <property type="entry name" value="Porin_dom_sf"/>
</dbReference>
<dbReference type="RefSeq" id="WP_201095018.1">
    <property type="nucleotide sequence ID" value="NZ_CP067393.1"/>
</dbReference>
<evidence type="ECO:0000256" key="2">
    <source>
        <dbReference type="ARBA" id="ARBA00022692"/>
    </source>
</evidence>
<dbReference type="Gene3D" id="2.40.160.10">
    <property type="entry name" value="Porin"/>
    <property type="match status" value="1"/>
</dbReference>
<dbReference type="AlphaFoldDB" id="A0A974NHY1"/>
<dbReference type="PANTHER" id="PTHR36985:SF1">
    <property type="entry name" value="TRANSLOCATION AND ASSEMBLY MODULE SUBUNIT TAMB"/>
    <property type="match status" value="1"/>
</dbReference>
<evidence type="ECO:0000256" key="3">
    <source>
        <dbReference type="ARBA" id="ARBA00022989"/>
    </source>
</evidence>
<name>A0A974NHY1_9GAMM</name>
<feature type="domain" description="Translocation and assembly module TamB C-terminal" evidence="6">
    <location>
        <begin position="915"/>
        <end position="1239"/>
    </location>
</feature>
<protein>
    <submittedName>
        <fullName evidence="7">Translocation/assembly module TamB</fullName>
    </submittedName>
</protein>
<accession>A0A974NHY1</accession>
<keyword evidence="2 5" id="KW-0812">Transmembrane</keyword>
<dbReference type="Proteomes" id="UP000595278">
    <property type="component" value="Chromosome"/>
</dbReference>
<dbReference type="KEGG" id="eaz:JHT90_05465"/>
<dbReference type="GO" id="GO:0009306">
    <property type="term" value="P:protein secretion"/>
    <property type="evidence" value="ECO:0007669"/>
    <property type="project" value="InterPro"/>
</dbReference>
<dbReference type="PANTHER" id="PTHR36985">
    <property type="entry name" value="TRANSLOCATION AND ASSEMBLY MODULE SUBUNIT TAMB"/>
    <property type="match status" value="1"/>
</dbReference>